<dbReference type="AlphaFoldDB" id="A0A1I8GFE7"/>
<organism evidence="1 2">
    <name type="scientific">Macrostomum lignano</name>
    <dbReference type="NCBI Taxonomy" id="282301"/>
    <lineage>
        <taxon>Eukaryota</taxon>
        <taxon>Metazoa</taxon>
        <taxon>Spiralia</taxon>
        <taxon>Lophotrochozoa</taxon>
        <taxon>Platyhelminthes</taxon>
        <taxon>Rhabditophora</taxon>
        <taxon>Macrostomorpha</taxon>
        <taxon>Macrostomida</taxon>
        <taxon>Macrostomidae</taxon>
        <taxon>Macrostomum</taxon>
    </lineage>
</organism>
<dbReference type="InterPro" id="IPR036770">
    <property type="entry name" value="Ankyrin_rpt-contain_sf"/>
</dbReference>
<dbReference type="Pfam" id="PF00023">
    <property type="entry name" value="Ank"/>
    <property type="match status" value="1"/>
</dbReference>
<protein>
    <submittedName>
        <fullName evidence="2">ANK_REP_REGION domain-containing protein</fullName>
    </submittedName>
</protein>
<name>A0A1I8GFE7_9PLAT</name>
<dbReference type="WBParaSite" id="maker-uti_cns_0001677-snap-gene-0.15-mRNA-1">
    <property type="protein sequence ID" value="maker-uti_cns_0001677-snap-gene-0.15-mRNA-1"/>
    <property type="gene ID" value="maker-uti_cns_0001677-snap-gene-0.15"/>
</dbReference>
<evidence type="ECO:0000313" key="1">
    <source>
        <dbReference type="Proteomes" id="UP000095280"/>
    </source>
</evidence>
<accession>A0A1I8GFE7</accession>
<keyword evidence="1" id="KW-1185">Reference proteome</keyword>
<evidence type="ECO:0000313" key="2">
    <source>
        <dbReference type="WBParaSite" id="maker-uti_cns_0001677-snap-gene-0.15-mRNA-1"/>
    </source>
</evidence>
<proteinExistence type="predicted"/>
<dbReference type="Gene3D" id="1.25.40.20">
    <property type="entry name" value="Ankyrin repeat-containing domain"/>
    <property type="match status" value="2"/>
</dbReference>
<dbReference type="InterPro" id="IPR002110">
    <property type="entry name" value="Ankyrin_rpt"/>
</dbReference>
<sequence length="194" mass="20796">ETATQQQLANLVRSNDLAGLQQVATRVNCDLPDAYGQTALMLAASRPGPDGSSPLVEFFVSSVGADVTCADLMGETSLHRVATEAGARILIEAGAPVNAATKLVGLTPLMRAAMLDNNDDNDNNSSLENIDNQGDVVVRQLICLGDADWSRRDSFGGRAIDWARRMRRRKTVAYLSGELIQLNMEDPPAVKDGL</sequence>
<dbReference type="SUPFAM" id="SSF48403">
    <property type="entry name" value="Ankyrin repeat"/>
    <property type="match status" value="1"/>
</dbReference>
<dbReference type="Proteomes" id="UP000095280">
    <property type="component" value="Unplaced"/>
</dbReference>
<reference evidence="2" key="1">
    <citation type="submission" date="2016-11" db="UniProtKB">
        <authorList>
            <consortium name="WormBaseParasite"/>
        </authorList>
    </citation>
    <scope>IDENTIFICATION</scope>
</reference>